<keyword evidence="2" id="KW-1185">Reference proteome</keyword>
<protein>
    <submittedName>
        <fullName evidence="1">18063_t:CDS:1</fullName>
    </submittedName>
</protein>
<reference evidence="1" key="1">
    <citation type="submission" date="2021-06" db="EMBL/GenBank/DDBJ databases">
        <authorList>
            <person name="Kallberg Y."/>
            <person name="Tangrot J."/>
            <person name="Rosling A."/>
        </authorList>
    </citation>
    <scope>NUCLEOTIDE SEQUENCE</scope>
    <source>
        <strain evidence="1">MA453B</strain>
    </source>
</reference>
<gene>
    <name evidence="1" type="ORF">DERYTH_LOCUS24592</name>
</gene>
<sequence>MRKKRDQGAEFAKNTKQELKEKLYSAFRFKAEINNLSEKLLT</sequence>
<evidence type="ECO:0000313" key="1">
    <source>
        <dbReference type="EMBL" id="CAG8807031.1"/>
    </source>
</evidence>
<dbReference type="AlphaFoldDB" id="A0A9N9K3E1"/>
<accession>A0A9N9K3E1</accession>
<proteinExistence type="predicted"/>
<evidence type="ECO:0000313" key="2">
    <source>
        <dbReference type="Proteomes" id="UP000789405"/>
    </source>
</evidence>
<comment type="caution">
    <text evidence="1">The sequence shown here is derived from an EMBL/GenBank/DDBJ whole genome shotgun (WGS) entry which is preliminary data.</text>
</comment>
<organism evidence="1 2">
    <name type="scientific">Dentiscutata erythropus</name>
    <dbReference type="NCBI Taxonomy" id="1348616"/>
    <lineage>
        <taxon>Eukaryota</taxon>
        <taxon>Fungi</taxon>
        <taxon>Fungi incertae sedis</taxon>
        <taxon>Mucoromycota</taxon>
        <taxon>Glomeromycotina</taxon>
        <taxon>Glomeromycetes</taxon>
        <taxon>Diversisporales</taxon>
        <taxon>Gigasporaceae</taxon>
        <taxon>Dentiscutata</taxon>
    </lineage>
</organism>
<dbReference type="Proteomes" id="UP000789405">
    <property type="component" value="Unassembled WGS sequence"/>
</dbReference>
<feature type="non-terminal residue" evidence="1">
    <location>
        <position position="42"/>
    </location>
</feature>
<dbReference type="EMBL" id="CAJVPY010042004">
    <property type="protein sequence ID" value="CAG8807031.1"/>
    <property type="molecule type" value="Genomic_DNA"/>
</dbReference>
<name>A0A9N9K3E1_9GLOM</name>
<feature type="non-terminal residue" evidence="1">
    <location>
        <position position="1"/>
    </location>
</feature>